<dbReference type="Gene3D" id="1.10.10.60">
    <property type="entry name" value="Homeodomain-like"/>
    <property type="match status" value="1"/>
</dbReference>
<dbReference type="Pfam" id="PF04198">
    <property type="entry name" value="Sugar-bind"/>
    <property type="match status" value="1"/>
</dbReference>
<dbReference type="InterPro" id="IPR036390">
    <property type="entry name" value="WH_DNA-bd_sf"/>
</dbReference>
<gene>
    <name evidence="8" type="ORF">DW322_13070</name>
</gene>
<feature type="compositionally biased region" description="Basic residues" evidence="5">
    <location>
        <begin position="21"/>
        <end position="33"/>
    </location>
</feature>
<organism evidence="8 9">
    <name type="scientific">Rhodococcus rhodnii</name>
    <dbReference type="NCBI Taxonomy" id="38312"/>
    <lineage>
        <taxon>Bacteria</taxon>
        <taxon>Bacillati</taxon>
        <taxon>Actinomycetota</taxon>
        <taxon>Actinomycetes</taxon>
        <taxon>Mycobacteriales</taxon>
        <taxon>Nocardiaceae</taxon>
        <taxon>Rhodococcus</taxon>
    </lineage>
</organism>
<keyword evidence="2" id="KW-0805">Transcription regulation</keyword>
<dbReference type="InterPro" id="IPR037171">
    <property type="entry name" value="NagB/RpiA_transferase-like"/>
</dbReference>
<comment type="similarity">
    <text evidence="1">Belongs to the SorC transcriptional regulatory family.</text>
</comment>
<evidence type="ECO:0000256" key="2">
    <source>
        <dbReference type="ARBA" id="ARBA00023015"/>
    </source>
</evidence>
<feature type="domain" description="Sugar-binding" evidence="6">
    <location>
        <begin position="118"/>
        <end position="363"/>
    </location>
</feature>
<reference evidence="8 9" key="1">
    <citation type="submission" date="2018-07" db="EMBL/GenBank/DDBJ databases">
        <title>Genome sequence of Rhodococcus rhodnii ATCC 35071 from Rhodnius prolixus.</title>
        <authorList>
            <person name="Patel V."/>
            <person name="Vogel K.J."/>
        </authorList>
    </citation>
    <scope>NUCLEOTIDE SEQUENCE [LARGE SCALE GENOMIC DNA]</scope>
    <source>
        <strain evidence="8 9">ATCC 35071</strain>
    </source>
</reference>
<dbReference type="PANTHER" id="PTHR34294">
    <property type="entry name" value="TRANSCRIPTIONAL REGULATOR-RELATED"/>
    <property type="match status" value="1"/>
</dbReference>
<feature type="domain" description="HTH marR-type" evidence="7">
    <location>
        <begin position="68"/>
        <end position="107"/>
    </location>
</feature>
<feature type="compositionally biased region" description="Polar residues" evidence="5">
    <location>
        <begin position="40"/>
        <end position="49"/>
    </location>
</feature>
<dbReference type="Pfam" id="PF12802">
    <property type="entry name" value="MarR_2"/>
    <property type="match status" value="1"/>
</dbReference>
<dbReference type="SUPFAM" id="SSF46785">
    <property type="entry name" value="Winged helix' DNA-binding domain"/>
    <property type="match status" value="1"/>
</dbReference>
<dbReference type="InterPro" id="IPR051054">
    <property type="entry name" value="SorC_transcr_regulators"/>
</dbReference>
<dbReference type="InterPro" id="IPR007324">
    <property type="entry name" value="Sugar-bd_dom_put"/>
</dbReference>
<dbReference type="Gene3D" id="3.40.50.1360">
    <property type="match status" value="1"/>
</dbReference>
<keyword evidence="3" id="KW-0238">DNA-binding</keyword>
<evidence type="ECO:0000256" key="5">
    <source>
        <dbReference type="SAM" id="MobiDB-lite"/>
    </source>
</evidence>
<dbReference type="InterPro" id="IPR000835">
    <property type="entry name" value="HTH_MarR-typ"/>
</dbReference>
<sequence length="370" mass="38386">MLAYCASSPPLRICSPQSHHPTAHHPTAHHPTAHHPTDGGSVTTPFATTGNGTDAAVDVRLLVRAATMYHVEGMTQAKIAERLGVSRATAGRLVSRAHAQGLVTVSVSAPAHVALHPELERDVERAFGLDEVVIVADEVDGGVLGNAALGQAAAPVLARRLGANDTFGFTWGPEQLAVADALTGGSCARVVQMDGSITSANYHTGVDHTLAVFADRLGAQPLRLVAPLYADPATVAALHRDSIVSRALDAAAACDVMLFGVGSVSTSTTLFEGAFIDSAVLAELRELGAVGEIGGRFYDAEGAPVASTLVDRTVSVALDRVRACPASVLVSGGDPRHESILGALRGGFASIAVTDARTARWLLDRQERRS</sequence>
<dbReference type="SUPFAM" id="SSF100950">
    <property type="entry name" value="NagB/RpiA/CoA transferase-like"/>
    <property type="match status" value="1"/>
</dbReference>
<evidence type="ECO:0000256" key="1">
    <source>
        <dbReference type="ARBA" id="ARBA00010466"/>
    </source>
</evidence>
<dbReference type="GO" id="GO:0030246">
    <property type="term" value="F:carbohydrate binding"/>
    <property type="evidence" value="ECO:0007669"/>
    <property type="project" value="InterPro"/>
</dbReference>
<dbReference type="Proteomes" id="UP000471120">
    <property type="component" value="Unassembled WGS sequence"/>
</dbReference>
<evidence type="ECO:0000259" key="7">
    <source>
        <dbReference type="Pfam" id="PF12802"/>
    </source>
</evidence>
<comment type="caution">
    <text evidence="8">The sequence shown here is derived from an EMBL/GenBank/DDBJ whole genome shotgun (WGS) entry which is preliminary data.</text>
</comment>
<evidence type="ECO:0000259" key="6">
    <source>
        <dbReference type="Pfam" id="PF04198"/>
    </source>
</evidence>
<dbReference type="GO" id="GO:0003677">
    <property type="term" value="F:DNA binding"/>
    <property type="evidence" value="ECO:0007669"/>
    <property type="project" value="UniProtKB-KW"/>
</dbReference>
<name>A0A6P2CF47_9NOCA</name>
<evidence type="ECO:0000313" key="9">
    <source>
        <dbReference type="Proteomes" id="UP000471120"/>
    </source>
</evidence>
<accession>A0A6P2CF47</accession>
<evidence type="ECO:0000313" key="8">
    <source>
        <dbReference type="EMBL" id="TXG90982.1"/>
    </source>
</evidence>
<proteinExistence type="inferred from homology"/>
<evidence type="ECO:0000256" key="3">
    <source>
        <dbReference type="ARBA" id="ARBA00023125"/>
    </source>
</evidence>
<evidence type="ECO:0000256" key="4">
    <source>
        <dbReference type="ARBA" id="ARBA00023163"/>
    </source>
</evidence>
<dbReference type="EMBL" id="QRCM01000001">
    <property type="protein sequence ID" value="TXG90982.1"/>
    <property type="molecule type" value="Genomic_DNA"/>
</dbReference>
<dbReference type="PANTHER" id="PTHR34294:SF1">
    <property type="entry name" value="TRANSCRIPTIONAL REGULATOR LSRR"/>
    <property type="match status" value="1"/>
</dbReference>
<dbReference type="GO" id="GO:0003700">
    <property type="term" value="F:DNA-binding transcription factor activity"/>
    <property type="evidence" value="ECO:0007669"/>
    <property type="project" value="InterPro"/>
</dbReference>
<feature type="region of interest" description="Disordered" evidence="5">
    <location>
        <begin position="16"/>
        <end position="49"/>
    </location>
</feature>
<protein>
    <submittedName>
        <fullName evidence="8">MarR family transcriptional regulator</fullName>
    </submittedName>
</protein>
<dbReference type="AlphaFoldDB" id="A0A6P2CF47"/>
<keyword evidence="4" id="KW-0804">Transcription</keyword>